<keyword evidence="2" id="KW-0813">Transport</keyword>
<evidence type="ECO:0000256" key="6">
    <source>
        <dbReference type="SAM" id="Phobius"/>
    </source>
</evidence>
<dbReference type="GO" id="GO:0016020">
    <property type="term" value="C:membrane"/>
    <property type="evidence" value="ECO:0007669"/>
    <property type="project" value="UniProtKB-SubCell"/>
</dbReference>
<dbReference type="GO" id="GO:0022857">
    <property type="term" value="F:transmembrane transporter activity"/>
    <property type="evidence" value="ECO:0007669"/>
    <property type="project" value="TreeGrafter"/>
</dbReference>
<evidence type="ECO:0000256" key="5">
    <source>
        <dbReference type="ARBA" id="ARBA00023136"/>
    </source>
</evidence>
<keyword evidence="5 6" id="KW-0472">Membrane</keyword>
<dbReference type="OrthoDB" id="2985014at2759"/>
<accession>A0A9N9FFY4</accession>
<evidence type="ECO:0000313" key="8">
    <source>
        <dbReference type="Proteomes" id="UP000789396"/>
    </source>
</evidence>
<comment type="caution">
    <text evidence="7">The sequence shown here is derived from an EMBL/GenBank/DDBJ whole genome shotgun (WGS) entry which is preliminary data.</text>
</comment>
<dbReference type="PANTHER" id="PTHR43791:SF36">
    <property type="entry name" value="TRANSPORTER, PUTATIVE (AFU_ORTHOLOGUE AFUA_6G08340)-RELATED"/>
    <property type="match status" value="1"/>
</dbReference>
<evidence type="ECO:0000256" key="3">
    <source>
        <dbReference type="ARBA" id="ARBA00022692"/>
    </source>
</evidence>
<protein>
    <submittedName>
        <fullName evidence="7">1684_t:CDS:1</fullName>
    </submittedName>
</protein>
<sequence length="101" mass="11069">NNLAGDMKRAVGCALLVASGNIGGMISSHLYRSQDAPDYKFGNAISILCLFIAIALSIILYYLLYGINTLKVMNPERFLKGKNEEEALLLGDNHPSFIYSL</sequence>
<name>A0A9N9FFY4_9GLOM</name>
<dbReference type="PANTHER" id="PTHR43791">
    <property type="entry name" value="PERMEASE-RELATED"/>
    <property type="match status" value="1"/>
</dbReference>
<dbReference type="AlphaFoldDB" id="A0A9N9FFY4"/>
<evidence type="ECO:0000256" key="1">
    <source>
        <dbReference type="ARBA" id="ARBA00004141"/>
    </source>
</evidence>
<dbReference type="Proteomes" id="UP000789396">
    <property type="component" value="Unassembled WGS sequence"/>
</dbReference>
<keyword evidence="4 6" id="KW-1133">Transmembrane helix</keyword>
<feature type="transmembrane region" description="Helical" evidence="6">
    <location>
        <begin position="43"/>
        <end position="64"/>
    </location>
</feature>
<feature type="transmembrane region" description="Helical" evidence="6">
    <location>
        <begin position="12"/>
        <end position="31"/>
    </location>
</feature>
<gene>
    <name evidence="7" type="ORF">RFULGI_LOCUS3882</name>
</gene>
<dbReference type="EMBL" id="CAJVPZ010003618">
    <property type="protein sequence ID" value="CAG8533112.1"/>
    <property type="molecule type" value="Genomic_DNA"/>
</dbReference>
<evidence type="ECO:0000256" key="2">
    <source>
        <dbReference type="ARBA" id="ARBA00022448"/>
    </source>
</evidence>
<keyword evidence="3 6" id="KW-0812">Transmembrane</keyword>
<reference evidence="7" key="1">
    <citation type="submission" date="2021-06" db="EMBL/GenBank/DDBJ databases">
        <authorList>
            <person name="Kallberg Y."/>
            <person name="Tangrot J."/>
            <person name="Rosling A."/>
        </authorList>
    </citation>
    <scope>NUCLEOTIDE SEQUENCE</scope>
    <source>
        <strain evidence="7">IN212</strain>
    </source>
</reference>
<proteinExistence type="predicted"/>
<keyword evidence="8" id="KW-1185">Reference proteome</keyword>
<feature type="non-terminal residue" evidence="7">
    <location>
        <position position="1"/>
    </location>
</feature>
<organism evidence="7 8">
    <name type="scientific">Racocetra fulgida</name>
    <dbReference type="NCBI Taxonomy" id="60492"/>
    <lineage>
        <taxon>Eukaryota</taxon>
        <taxon>Fungi</taxon>
        <taxon>Fungi incertae sedis</taxon>
        <taxon>Mucoromycota</taxon>
        <taxon>Glomeromycotina</taxon>
        <taxon>Glomeromycetes</taxon>
        <taxon>Diversisporales</taxon>
        <taxon>Gigasporaceae</taxon>
        <taxon>Racocetra</taxon>
    </lineage>
</organism>
<evidence type="ECO:0000313" key="7">
    <source>
        <dbReference type="EMBL" id="CAG8533112.1"/>
    </source>
</evidence>
<comment type="subcellular location">
    <subcellularLocation>
        <location evidence="1">Membrane</location>
        <topology evidence="1">Multi-pass membrane protein</topology>
    </subcellularLocation>
</comment>
<evidence type="ECO:0000256" key="4">
    <source>
        <dbReference type="ARBA" id="ARBA00022989"/>
    </source>
</evidence>